<evidence type="ECO:0000256" key="1">
    <source>
        <dbReference type="ARBA" id="ARBA00004123"/>
    </source>
</evidence>
<protein>
    <recommendedName>
        <fullName evidence="8">PH domain-containing protein</fullName>
    </recommendedName>
</protein>
<gene>
    <name evidence="9" type="ORF">chiPu_0021695</name>
</gene>
<evidence type="ECO:0000256" key="4">
    <source>
        <dbReference type="ARBA" id="ARBA00022490"/>
    </source>
</evidence>
<comment type="subcellular location">
    <subcellularLocation>
        <location evidence="3">Cytoplasm</location>
    </subcellularLocation>
    <subcellularLocation>
        <location evidence="2">Membrane</location>
    </subcellularLocation>
    <subcellularLocation>
        <location evidence="1">Nucleus</location>
    </subcellularLocation>
</comment>
<evidence type="ECO:0000256" key="3">
    <source>
        <dbReference type="ARBA" id="ARBA00004496"/>
    </source>
</evidence>
<dbReference type="InterPro" id="IPR001849">
    <property type="entry name" value="PH_domain"/>
</dbReference>
<feature type="compositionally biased region" description="Polar residues" evidence="7">
    <location>
        <begin position="161"/>
        <end position="176"/>
    </location>
</feature>
<evidence type="ECO:0000256" key="2">
    <source>
        <dbReference type="ARBA" id="ARBA00004370"/>
    </source>
</evidence>
<keyword evidence="10" id="KW-1185">Reference proteome</keyword>
<accession>A0A401RKH1</accession>
<dbReference type="InterPro" id="IPR043448">
    <property type="entry name" value="PKHO1/2"/>
</dbReference>
<dbReference type="PANTHER" id="PTHR15871:SF1">
    <property type="entry name" value="PLECKSTRIN HOMOLOGY DOMAIN-CONTAINING FAMILY O MEMBER 1"/>
    <property type="match status" value="1"/>
</dbReference>
<keyword evidence="5" id="KW-0472">Membrane</keyword>
<feature type="region of interest" description="Disordered" evidence="7">
    <location>
        <begin position="161"/>
        <end position="216"/>
    </location>
</feature>
<evidence type="ECO:0000256" key="6">
    <source>
        <dbReference type="ARBA" id="ARBA00023242"/>
    </source>
</evidence>
<evidence type="ECO:0000313" key="10">
    <source>
        <dbReference type="Proteomes" id="UP000287033"/>
    </source>
</evidence>
<keyword evidence="6" id="KW-0539">Nucleus</keyword>
<dbReference type="GO" id="GO:0005737">
    <property type="term" value="C:cytoplasm"/>
    <property type="evidence" value="ECO:0007669"/>
    <property type="project" value="UniProtKB-SubCell"/>
</dbReference>
<dbReference type="Proteomes" id="UP000287033">
    <property type="component" value="Unassembled WGS sequence"/>
</dbReference>
<dbReference type="STRING" id="137246.A0A401RKH1"/>
<dbReference type="SUPFAM" id="SSF50729">
    <property type="entry name" value="PH domain-like"/>
    <property type="match status" value="1"/>
</dbReference>
<dbReference type="OrthoDB" id="6358316at2759"/>
<dbReference type="GO" id="GO:0032587">
    <property type="term" value="C:ruffle membrane"/>
    <property type="evidence" value="ECO:0007669"/>
    <property type="project" value="TreeGrafter"/>
</dbReference>
<name>A0A401RKH1_CHIPU</name>
<dbReference type="PANTHER" id="PTHR15871">
    <property type="entry name" value="PH DOMAIN-CONTAINING PROTEIN"/>
    <property type="match status" value="1"/>
</dbReference>
<sequence>MVKDEKVVLDKFDLTDYEKCEELRKSKSRSKKNHSKFMLLRSEQPGNTVPNLVFLAVSPEEKEAWINVLSSALSQAKNRVLDEVTVDEESFLAHPTRDRVKIQHSRRPPTRGHLMAVASTSTSDGMLTLDLIQEEDPALDHRGTCADGFCTNRLGTSQHKLNYESSTKTSEKGNTVTEKDCSSRVGRLQKRGDSWQRESATSLDREGSSSPDIPKQLPFAELNKCASEEILSRAGSTNKSAFQKGFVTQSSNIEWETLGRVRELIVLKLERSQQLLLEAGSYGNRKRQNRDSPEGQVTLNDTEWLLTEALSNWNQAKQVLQEVKELRDLCKQSARMYTEPALGSASQPPYRGSLM</sequence>
<dbReference type="GO" id="GO:1901739">
    <property type="term" value="P:regulation of myoblast fusion"/>
    <property type="evidence" value="ECO:0007669"/>
    <property type="project" value="TreeGrafter"/>
</dbReference>
<reference evidence="9 10" key="1">
    <citation type="journal article" date="2018" name="Nat. Ecol. Evol.">
        <title>Shark genomes provide insights into elasmobranch evolution and the origin of vertebrates.</title>
        <authorList>
            <person name="Hara Y"/>
            <person name="Yamaguchi K"/>
            <person name="Onimaru K"/>
            <person name="Kadota M"/>
            <person name="Koyanagi M"/>
            <person name="Keeley SD"/>
            <person name="Tatsumi K"/>
            <person name="Tanaka K"/>
            <person name="Motone F"/>
            <person name="Kageyama Y"/>
            <person name="Nozu R"/>
            <person name="Adachi N"/>
            <person name="Nishimura O"/>
            <person name="Nakagawa R"/>
            <person name="Tanegashima C"/>
            <person name="Kiyatake I"/>
            <person name="Matsumoto R"/>
            <person name="Murakumo K"/>
            <person name="Nishida K"/>
            <person name="Terakita A"/>
            <person name="Kuratani S"/>
            <person name="Sato K"/>
            <person name="Hyodo S Kuraku.S."/>
        </authorList>
    </citation>
    <scope>NUCLEOTIDE SEQUENCE [LARGE SCALE GENOMIC DNA]</scope>
</reference>
<evidence type="ECO:0000259" key="8">
    <source>
        <dbReference type="PROSITE" id="PS50003"/>
    </source>
</evidence>
<dbReference type="PROSITE" id="PS50003">
    <property type="entry name" value="PH_DOMAIN"/>
    <property type="match status" value="1"/>
</dbReference>
<dbReference type="OMA" id="TCNETPG"/>
<proteinExistence type="predicted"/>
<evidence type="ECO:0000256" key="5">
    <source>
        <dbReference type="ARBA" id="ARBA00023136"/>
    </source>
</evidence>
<keyword evidence="4" id="KW-0963">Cytoplasm</keyword>
<comment type="caution">
    <text evidence="9">The sequence shown here is derived from an EMBL/GenBank/DDBJ whole genome shotgun (WGS) entry which is preliminary data.</text>
</comment>
<evidence type="ECO:0000313" key="9">
    <source>
        <dbReference type="EMBL" id="GCC18645.1"/>
    </source>
</evidence>
<dbReference type="EMBL" id="BEZZ01004539">
    <property type="protein sequence ID" value="GCC18645.1"/>
    <property type="molecule type" value="Genomic_DNA"/>
</dbReference>
<organism evidence="9 10">
    <name type="scientific">Chiloscyllium punctatum</name>
    <name type="common">Brownbanded bambooshark</name>
    <name type="synonym">Hemiscyllium punctatum</name>
    <dbReference type="NCBI Taxonomy" id="137246"/>
    <lineage>
        <taxon>Eukaryota</taxon>
        <taxon>Metazoa</taxon>
        <taxon>Chordata</taxon>
        <taxon>Craniata</taxon>
        <taxon>Vertebrata</taxon>
        <taxon>Chondrichthyes</taxon>
        <taxon>Elasmobranchii</taxon>
        <taxon>Galeomorphii</taxon>
        <taxon>Galeoidea</taxon>
        <taxon>Orectolobiformes</taxon>
        <taxon>Hemiscylliidae</taxon>
        <taxon>Chiloscyllium</taxon>
    </lineage>
</organism>
<feature type="domain" description="PH" evidence="8">
    <location>
        <begin position="1"/>
        <end position="74"/>
    </location>
</feature>
<evidence type="ECO:0000256" key="7">
    <source>
        <dbReference type="SAM" id="MobiDB-lite"/>
    </source>
</evidence>
<dbReference type="GO" id="GO:0005634">
    <property type="term" value="C:nucleus"/>
    <property type="evidence" value="ECO:0007669"/>
    <property type="project" value="UniProtKB-SubCell"/>
</dbReference>
<dbReference type="GO" id="GO:0036195">
    <property type="term" value="C:muscle cell projection membrane"/>
    <property type="evidence" value="ECO:0007669"/>
    <property type="project" value="TreeGrafter"/>
</dbReference>
<dbReference type="AlphaFoldDB" id="A0A401RKH1"/>